<proteinExistence type="predicted"/>
<feature type="transmembrane region" description="Helical" evidence="1">
    <location>
        <begin position="7"/>
        <end position="27"/>
    </location>
</feature>
<dbReference type="KEGG" id="rca:Rcas_2234"/>
<reference evidence="3 4" key="1">
    <citation type="submission" date="2007-08" db="EMBL/GenBank/DDBJ databases">
        <title>Complete sequence of Roseiflexus castenholzii DSM 13941.</title>
        <authorList>
            <consortium name="US DOE Joint Genome Institute"/>
            <person name="Copeland A."/>
            <person name="Lucas S."/>
            <person name="Lapidus A."/>
            <person name="Barry K."/>
            <person name="Glavina del Rio T."/>
            <person name="Dalin E."/>
            <person name="Tice H."/>
            <person name="Pitluck S."/>
            <person name="Thompson L.S."/>
            <person name="Brettin T."/>
            <person name="Bruce D."/>
            <person name="Detter J.C."/>
            <person name="Han C."/>
            <person name="Tapia R."/>
            <person name="Schmutz J."/>
            <person name="Larimer F."/>
            <person name="Land M."/>
            <person name="Hauser L."/>
            <person name="Kyrpides N."/>
            <person name="Mikhailova N."/>
            <person name="Bryant D.A."/>
            <person name="Hanada S."/>
            <person name="Tsukatani Y."/>
            <person name="Richardson P."/>
        </authorList>
    </citation>
    <scope>NUCLEOTIDE SEQUENCE [LARGE SCALE GENOMIC DNA]</scope>
    <source>
        <strain evidence="4">DSM 13941 / HLO8</strain>
    </source>
</reference>
<feature type="transmembrane region" description="Helical" evidence="1">
    <location>
        <begin position="278"/>
        <end position="297"/>
    </location>
</feature>
<dbReference type="Pfam" id="PF01551">
    <property type="entry name" value="Peptidase_M23"/>
    <property type="match status" value="1"/>
</dbReference>
<evidence type="ECO:0000259" key="2">
    <source>
        <dbReference type="Pfam" id="PF01551"/>
    </source>
</evidence>
<accession>A7NLD4</accession>
<dbReference type="PANTHER" id="PTHR21666">
    <property type="entry name" value="PEPTIDASE-RELATED"/>
    <property type="match status" value="1"/>
</dbReference>
<dbReference type="InterPro" id="IPR011055">
    <property type="entry name" value="Dup_hybrid_motif"/>
</dbReference>
<gene>
    <name evidence="3" type="ordered locus">Rcas_2234</name>
</gene>
<dbReference type="AlphaFoldDB" id="A7NLD4"/>
<name>A7NLD4_ROSCS</name>
<dbReference type="PANTHER" id="PTHR21666:SF270">
    <property type="entry name" value="MUREIN HYDROLASE ACTIVATOR ENVC"/>
    <property type="match status" value="1"/>
</dbReference>
<dbReference type="STRING" id="383372.Rcas_2234"/>
<dbReference type="eggNOG" id="COG0739">
    <property type="taxonomic scope" value="Bacteria"/>
</dbReference>
<feature type="domain" description="M23ase beta-sheet core" evidence="2">
    <location>
        <begin position="120"/>
        <end position="215"/>
    </location>
</feature>
<dbReference type="GO" id="GO:0004222">
    <property type="term" value="F:metalloendopeptidase activity"/>
    <property type="evidence" value="ECO:0007669"/>
    <property type="project" value="TreeGrafter"/>
</dbReference>
<keyword evidence="1" id="KW-1133">Transmembrane helix</keyword>
<evidence type="ECO:0000256" key="1">
    <source>
        <dbReference type="SAM" id="Phobius"/>
    </source>
</evidence>
<keyword evidence="4" id="KW-1185">Reference proteome</keyword>
<dbReference type="InterPro" id="IPR016047">
    <property type="entry name" value="M23ase_b-sheet_dom"/>
</dbReference>
<dbReference type="EMBL" id="CP000804">
    <property type="protein sequence ID" value="ABU58317.1"/>
    <property type="molecule type" value="Genomic_DNA"/>
</dbReference>
<dbReference type="Proteomes" id="UP000000263">
    <property type="component" value="Chromosome"/>
</dbReference>
<dbReference type="CDD" id="cd12797">
    <property type="entry name" value="M23_peptidase"/>
    <property type="match status" value="1"/>
</dbReference>
<evidence type="ECO:0000313" key="4">
    <source>
        <dbReference type="Proteomes" id="UP000000263"/>
    </source>
</evidence>
<dbReference type="OrthoDB" id="151751at2"/>
<keyword evidence="1" id="KW-0812">Transmembrane</keyword>
<dbReference type="Gene3D" id="2.70.70.10">
    <property type="entry name" value="Glucose Permease (Domain IIA)"/>
    <property type="match status" value="1"/>
</dbReference>
<evidence type="ECO:0000313" key="3">
    <source>
        <dbReference type="EMBL" id="ABU58317.1"/>
    </source>
</evidence>
<dbReference type="SUPFAM" id="SSF51261">
    <property type="entry name" value="Duplicated hybrid motif"/>
    <property type="match status" value="1"/>
</dbReference>
<organism evidence="3 4">
    <name type="scientific">Roseiflexus castenholzii (strain DSM 13941 / HLO8)</name>
    <dbReference type="NCBI Taxonomy" id="383372"/>
    <lineage>
        <taxon>Bacteria</taxon>
        <taxon>Bacillati</taxon>
        <taxon>Chloroflexota</taxon>
        <taxon>Chloroflexia</taxon>
        <taxon>Chloroflexales</taxon>
        <taxon>Roseiflexineae</taxon>
        <taxon>Roseiflexaceae</taxon>
        <taxon>Roseiflexus</taxon>
    </lineage>
</organism>
<keyword evidence="1" id="KW-0472">Membrane</keyword>
<sequence length="307" mass="34811">MERAMSFVTSLKIFFEYLISVFIWSIFNPYGLVQTVRQATGQCIAIGRACIKGVVYDDTVSFALPFEGTWKVVNGGIRKQTSHSWILVGQRYAYDFVVVDESGKTYQDSTEKPKDYFAFGRSIIAAEDGVVADVRDNIRDYFLAGKGWVDITTPDIRGNYVLIKHDTERYTLYAHLKVGSITVKKGETVVSGQKIGECGHSGHSSEPHLHFQLQDRADFYTAISLPVKFRNFERSKGNIKECVVSGFVERDYLVRNIDHCTSGIIETTEFIKPTGFDLIWNVFIVLLTLFGMFAIVARMIEFILDRL</sequence>
<dbReference type="InterPro" id="IPR050570">
    <property type="entry name" value="Cell_wall_metabolism_enzyme"/>
</dbReference>
<dbReference type="HOGENOM" id="CLU_1106286_0_0_0"/>
<protein>
    <submittedName>
        <fullName evidence="3">Peptidase M23B</fullName>
    </submittedName>
</protein>